<evidence type="ECO:0000313" key="1">
    <source>
        <dbReference type="EMBL" id="MCZ4588331.1"/>
    </source>
</evidence>
<reference evidence="2" key="2">
    <citation type="submission" date="2023-07" db="EMBL/GenBank/DDBJ databases">
        <title>Genomic analysis of Rhodococcus opacus VOC-14 with glycol ethers degradation activity.</title>
        <authorList>
            <person name="Narkevich D.A."/>
            <person name="Hlushen A.M."/>
            <person name="Akhremchuk A.E."/>
            <person name="Sikolenko M.A."/>
            <person name="Valentovich L.N."/>
        </authorList>
    </citation>
    <scope>NUCLEOTIDE SEQUENCE</scope>
    <source>
        <strain evidence="2">VOC-14</strain>
    </source>
</reference>
<dbReference type="EMBL" id="CP130953">
    <property type="protein sequence ID" value="WLF44454.1"/>
    <property type="molecule type" value="Genomic_DNA"/>
</dbReference>
<dbReference type="AlphaFoldDB" id="A0AAX3Y8U1"/>
<proteinExistence type="predicted"/>
<name>A0AAX3Y8U1_RHOOP</name>
<keyword evidence="3" id="KW-1185">Reference proteome</keyword>
<sequence length="88" mass="9685">MQKPAAAQRVLTDRLRAVGHQDCAGRGQIAEPADDRIADGEAGVVFEGIENVVVAHVTEVRFPHRRKRCEQFGFGDDGAVGRVDRHHQ</sequence>
<evidence type="ECO:0000313" key="4">
    <source>
        <dbReference type="Proteomes" id="UP001231166"/>
    </source>
</evidence>
<accession>A0AAX3Y8U1</accession>
<protein>
    <submittedName>
        <fullName evidence="2">Uncharacterized protein</fullName>
    </submittedName>
</protein>
<organism evidence="2 4">
    <name type="scientific">Rhodococcus opacus</name>
    <name type="common">Nocardia opaca</name>
    <dbReference type="NCBI Taxonomy" id="37919"/>
    <lineage>
        <taxon>Bacteria</taxon>
        <taxon>Bacillati</taxon>
        <taxon>Actinomycetota</taxon>
        <taxon>Actinomycetes</taxon>
        <taxon>Mycobacteriales</taxon>
        <taxon>Nocardiaceae</taxon>
        <taxon>Rhodococcus</taxon>
    </lineage>
</organism>
<reference evidence="1" key="1">
    <citation type="submission" date="2022-12" db="EMBL/GenBank/DDBJ databases">
        <authorList>
            <person name="Krivoruchko A.V."/>
            <person name="Elkin A."/>
        </authorList>
    </citation>
    <scope>NUCLEOTIDE SEQUENCE</scope>
    <source>
        <strain evidence="1">IEGM 249</strain>
    </source>
</reference>
<gene>
    <name evidence="1" type="ORF">O4328_32490</name>
    <name evidence="2" type="ORF">Q5707_21055</name>
</gene>
<evidence type="ECO:0000313" key="3">
    <source>
        <dbReference type="Proteomes" id="UP001066327"/>
    </source>
</evidence>
<dbReference type="Proteomes" id="UP001231166">
    <property type="component" value="Chromosome"/>
</dbReference>
<dbReference type="EMBL" id="JAPWIS010000021">
    <property type="protein sequence ID" value="MCZ4588331.1"/>
    <property type="molecule type" value="Genomic_DNA"/>
</dbReference>
<dbReference type="Proteomes" id="UP001066327">
    <property type="component" value="Unassembled WGS sequence"/>
</dbReference>
<evidence type="ECO:0000313" key="2">
    <source>
        <dbReference type="EMBL" id="WLF44454.1"/>
    </source>
</evidence>